<evidence type="ECO:0000256" key="3">
    <source>
        <dbReference type="ARBA" id="ARBA00022448"/>
    </source>
</evidence>
<feature type="transmembrane region" description="Helical" evidence="8">
    <location>
        <begin position="153"/>
        <end position="175"/>
    </location>
</feature>
<dbReference type="RefSeq" id="WP_135761302.1">
    <property type="nucleotide sequence ID" value="NZ_RQHW01000047.1"/>
</dbReference>
<dbReference type="AlphaFoldDB" id="A0A4R9M075"/>
<keyword evidence="10" id="KW-0732">Signal</keyword>
<feature type="domain" description="Ammonium transporter AmtB-like" evidence="11">
    <location>
        <begin position="65"/>
        <end position="476"/>
    </location>
</feature>
<keyword evidence="5 8" id="KW-1133">Transmembrane helix</keyword>
<dbReference type="SUPFAM" id="SSF111352">
    <property type="entry name" value="Ammonium transporter"/>
    <property type="match status" value="1"/>
</dbReference>
<evidence type="ECO:0000256" key="8">
    <source>
        <dbReference type="RuleBase" id="RU362002"/>
    </source>
</evidence>
<evidence type="ECO:0000256" key="10">
    <source>
        <dbReference type="SAM" id="SignalP"/>
    </source>
</evidence>
<feature type="transmembrane region" description="Helical" evidence="8">
    <location>
        <begin position="304"/>
        <end position="329"/>
    </location>
</feature>
<evidence type="ECO:0000256" key="7">
    <source>
        <dbReference type="ARBA" id="ARBA00023177"/>
    </source>
</evidence>
<dbReference type="PANTHER" id="PTHR11730">
    <property type="entry name" value="AMMONIUM TRANSPORTER"/>
    <property type="match status" value="1"/>
</dbReference>
<keyword evidence="13" id="KW-1185">Reference proteome</keyword>
<evidence type="ECO:0000259" key="11">
    <source>
        <dbReference type="Pfam" id="PF00909"/>
    </source>
</evidence>
<keyword evidence="9" id="KW-0175">Coiled coil</keyword>
<feature type="transmembrane region" description="Helical" evidence="8">
    <location>
        <begin position="182"/>
        <end position="206"/>
    </location>
</feature>
<comment type="caution">
    <text evidence="12">The sequence shown here is derived from an EMBL/GenBank/DDBJ whole genome shotgun (WGS) entry which is preliminary data.</text>
</comment>
<evidence type="ECO:0000256" key="1">
    <source>
        <dbReference type="ARBA" id="ARBA00004141"/>
    </source>
</evidence>
<dbReference type="InterPro" id="IPR029020">
    <property type="entry name" value="Ammonium/urea_transptr"/>
</dbReference>
<protein>
    <recommendedName>
        <fullName evidence="8">Ammonium transporter</fullName>
    </recommendedName>
</protein>
<evidence type="ECO:0000313" key="12">
    <source>
        <dbReference type="EMBL" id="TGN18619.1"/>
    </source>
</evidence>
<feature type="chain" id="PRO_5020360949" description="Ammonium transporter" evidence="10">
    <location>
        <begin position="23"/>
        <end position="480"/>
    </location>
</feature>
<comment type="similarity">
    <text evidence="2 8">Belongs to the ammonia transporter channel (TC 1.A.11.2) family.</text>
</comment>
<proteinExistence type="inferred from homology"/>
<evidence type="ECO:0000313" key="13">
    <source>
        <dbReference type="Proteomes" id="UP000298058"/>
    </source>
</evidence>
<evidence type="ECO:0000256" key="9">
    <source>
        <dbReference type="SAM" id="Coils"/>
    </source>
</evidence>
<dbReference type="PANTHER" id="PTHR11730:SF6">
    <property type="entry name" value="AMMONIUM TRANSPORTER"/>
    <property type="match status" value="1"/>
</dbReference>
<comment type="subcellular location">
    <subcellularLocation>
        <location evidence="8">Cell membrane</location>
        <topology evidence="8">Multi-pass membrane protein</topology>
    </subcellularLocation>
    <subcellularLocation>
        <location evidence="1">Membrane</location>
        <topology evidence="1">Multi-pass membrane protein</topology>
    </subcellularLocation>
</comment>
<dbReference type="InterPro" id="IPR001905">
    <property type="entry name" value="Ammonium_transpt"/>
</dbReference>
<dbReference type="Gene3D" id="1.10.3430.10">
    <property type="entry name" value="Ammonium transporter AmtB like domains"/>
    <property type="match status" value="1"/>
</dbReference>
<keyword evidence="3 8" id="KW-0813">Transport</keyword>
<dbReference type="InterPro" id="IPR018047">
    <property type="entry name" value="Ammonium_transpt_CS"/>
</dbReference>
<evidence type="ECO:0000256" key="6">
    <source>
        <dbReference type="ARBA" id="ARBA00023136"/>
    </source>
</evidence>
<dbReference type="PROSITE" id="PS01219">
    <property type="entry name" value="AMMONIUM_TRANSP"/>
    <property type="match status" value="1"/>
</dbReference>
<evidence type="ECO:0000256" key="5">
    <source>
        <dbReference type="ARBA" id="ARBA00022989"/>
    </source>
</evidence>
<accession>A0A4R9M075</accession>
<dbReference type="GO" id="GO:0097272">
    <property type="term" value="P:ammonium homeostasis"/>
    <property type="evidence" value="ECO:0007669"/>
    <property type="project" value="TreeGrafter"/>
</dbReference>
<dbReference type="Pfam" id="PF00909">
    <property type="entry name" value="Ammonium_transp"/>
    <property type="match status" value="1"/>
</dbReference>
<dbReference type="OrthoDB" id="9814202at2"/>
<dbReference type="NCBIfam" id="TIGR00836">
    <property type="entry name" value="amt"/>
    <property type="match status" value="1"/>
</dbReference>
<feature type="transmembrane region" description="Helical" evidence="8">
    <location>
        <begin position="267"/>
        <end position="292"/>
    </location>
</feature>
<evidence type="ECO:0000256" key="4">
    <source>
        <dbReference type="ARBA" id="ARBA00022692"/>
    </source>
</evidence>
<feature type="transmembrane region" description="Helical" evidence="8">
    <location>
        <begin position="336"/>
        <end position="353"/>
    </location>
</feature>
<feature type="coiled-coil region" evidence="9">
    <location>
        <begin position="34"/>
        <end position="61"/>
    </location>
</feature>
<evidence type="ECO:0000256" key="2">
    <source>
        <dbReference type="ARBA" id="ARBA00005887"/>
    </source>
</evidence>
<dbReference type="GO" id="GO:0005886">
    <property type="term" value="C:plasma membrane"/>
    <property type="evidence" value="ECO:0007669"/>
    <property type="project" value="UniProtKB-SubCell"/>
</dbReference>
<feature type="transmembrane region" description="Helical" evidence="8">
    <location>
        <begin position="429"/>
        <end position="449"/>
    </location>
</feature>
<gene>
    <name evidence="12" type="ORF">EHS15_14685</name>
</gene>
<sequence>MRNKLVTFLLCGAVCVSTGIFAESASKETKSVSVESLLEKIDSLEAKVAQTQAAAETTKQETNWVWTCLAAFLVFFMQAGFAYVEAGFTRAKNAVNILMKNFSDLTVGAIAYWLIGFSFMFGPHLIAGLGIGMPAIADSLLNDSDGKMDPGNYTFFMFQIVFAATAATIVSGAMAERTKFGAYLIFSFAITALIYPFFGSLAWAGLLGKSTGFLESLNIGGSEGVEGANFLDFAGSTVVHSVGAWAGLAGAILVGPRLGKFQSDGRVYPILGHNMSMAALGVFILWFGWFGFNPGSTTSIEGGAFASIAVVTHMAACAGAISAMVLTWILFKKPEIGLTLNGGLAGLVAITAPCDNVSITGAICIGLVAGILVVLAVLFFDKIKIDDPVGAVSVHGVCGAWGTLSVGLFNLDTGLFYGGGFNQLIAQSIGVGIAFIWAFGTSFLVFLAIKYTIGLRVSEEEELLGLDILEHGNEAYPVSK</sequence>
<keyword evidence="7 8" id="KW-0924">Ammonia transport</keyword>
<feature type="transmembrane region" description="Helical" evidence="8">
    <location>
        <begin position="359"/>
        <end position="380"/>
    </location>
</feature>
<feature type="transmembrane region" description="Helical" evidence="8">
    <location>
        <begin position="64"/>
        <end position="84"/>
    </location>
</feature>
<feature type="transmembrane region" description="Helical" evidence="8">
    <location>
        <begin position="233"/>
        <end position="255"/>
    </location>
</feature>
<feature type="signal peptide" evidence="10">
    <location>
        <begin position="1"/>
        <end position="22"/>
    </location>
</feature>
<reference evidence="12" key="1">
    <citation type="journal article" date="2019" name="PLoS Negl. Trop. Dis.">
        <title>Revisiting the worldwide diversity of Leptospira species in the environment.</title>
        <authorList>
            <person name="Vincent A.T."/>
            <person name="Schiettekatte O."/>
            <person name="Bourhy P."/>
            <person name="Veyrier F.J."/>
            <person name="Picardeau M."/>
        </authorList>
    </citation>
    <scope>NUCLEOTIDE SEQUENCE [LARGE SCALE GENOMIC DNA]</scope>
    <source>
        <strain evidence="12">201300427</strain>
    </source>
</reference>
<organism evidence="12 13">
    <name type="scientific">Leptospira idonii</name>
    <dbReference type="NCBI Taxonomy" id="1193500"/>
    <lineage>
        <taxon>Bacteria</taxon>
        <taxon>Pseudomonadati</taxon>
        <taxon>Spirochaetota</taxon>
        <taxon>Spirochaetia</taxon>
        <taxon>Leptospirales</taxon>
        <taxon>Leptospiraceae</taxon>
        <taxon>Leptospira</taxon>
    </lineage>
</organism>
<dbReference type="Proteomes" id="UP000298058">
    <property type="component" value="Unassembled WGS sequence"/>
</dbReference>
<name>A0A4R9M075_9LEPT</name>
<dbReference type="GO" id="GO:0008519">
    <property type="term" value="F:ammonium channel activity"/>
    <property type="evidence" value="ECO:0007669"/>
    <property type="project" value="InterPro"/>
</dbReference>
<keyword evidence="6 8" id="KW-0472">Membrane</keyword>
<dbReference type="EMBL" id="RQHW01000047">
    <property type="protein sequence ID" value="TGN18619.1"/>
    <property type="molecule type" value="Genomic_DNA"/>
</dbReference>
<feature type="transmembrane region" description="Helical" evidence="8">
    <location>
        <begin position="392"/>
        <end position="409"/>
    </location>
</feature>
<keyword evidence="4 8" id="KW-0812">Transmembrane</keyword>
<feature type="transmembrane region" description="Helical" evidence="8">
    <location>
        <begin position="105"/>
        <end position="133"/>
    </location>
</feature>
<dbReference type="InterPro" id="IPR024041">
    <property type="entry name" value="NH4_transpt_AmtB-like_dom"/>
</dbReference>